<accession>A0ABP8DXU8</accession>
<keyword evidence="5" id="KW-0862">Zinc</keyword>
<dbReference type="Pfam" id="PF07687">
    <property type="entry name" value="M20_dimer"/>
    <property type="match status" value="1"/>
</dbReference>
<proteinExistence type="inferred from homology"/>
<dbReference type="InterPro" id="IPR002933">
    <property type="entry name" value="Peptidase_M20"/>
</dbReference>
<gene>
    <name evidence="7" type="ORF">GCM10022256_04250</name>
</gene>
<dbReference type="Gene3D" id="3.30.70.360">
    <property type="match status" value="1"/>
</dbReference>
<dbReference type="PANTHER" id="PTHR43808:SF8">
    <property type="entry name" value="PEPTIDASE M20 DIMERISATION DOMAIN-CONTAINING PROTEIN"/>
    <property type="match status" value="1"/>
</dbReference>
<evidence type="ECO:0000313" key="8">
    <source>
        <dbReference type="Proteomes" id="UP001501594"/>
    </source>
</evidence>
<evidence type="ECO:0000256" key="4">
    <source>
        <dbReference type="ARBA" id="ARBA00022801"/>
    </source>
</evidence>
<dbReference type="RefSeq" id="WP_344793390.1">
    <property type="nucleotide sequence ID" value="NZ_BAABAU010000001.1"/>
</dbReference>
<dbReference type="SUPFAM" id="SSF53187">
    <property type="entry name" value="Zn-dependent exopeptidases"/>
    <property type="match status" value="1"/>
</dbReference>
<evidence type="ECO:0000256" key="5">
    <source>
        <dbReference type="ARBA" id="ARBA00022833"/>
    </source>
</evidence>
<name>A0ABP8DXU8_9MICO</name>
<dbReference type="InterPro" id="IPR050072">
    <property type="entry name" value="Peptidase_M20A"/>
</dbReference>
<dbReference type="Proteomes" id="UP001501594">
    <property type="component" value="Unassembled WGS sequence"/>
</dbReference>
<dbReference type="PANTHER" id="PTHR43808">
    <property type="entry name" value="ACETYLORNITHINE DEACETYLASE"/>
    <property type="match status" value="1"/>
</dbReference>
<dbReference type="Gene3D" id="1.10.150.900">
    <property type="match status" value="1"/>
</dbReference>
<keyword evidence="8" id="KW-1185">Reference proteome</keyword>
<feature type="domain" description="Peptidase M20 dimerisation" evidence="6">
    <location>
        <begin position="198"/>
        <end position="342"/>
    </location>
</feature>
<dbReference type="EMBL" id="BAABAU010000001">
    <property type="protein sequence ID" value="GAA4264813.1"/>
    <property type="molecule type" value="Genomic_DNA"/>
</dbReference>
<organism evidence="7 8">
    <name type="scientific">Frondihabitans peucedani</name>
    <dbReference type="NCBI Taxonomy" id="598626"/>
    <lineage>
        <taxon>Bacteria</taxon>
        <taxon>Bacillati</taxon>
        <taxon>Actinomycetota</taxon>
        <taxon>Actinomycetes</taxon>
        <taxon>Micrococcales</taxon>
        <taxon>Microbacteriaceae</taxon>
        <taxon>Frondihabitans</taxon>
    </lineage>
</organism>
<keyword evidence="4" id="KW-0378">Hydrolase</keyword>
<comment type="cofactor">
    <cofactor evidence="1">
        <name>Zn(2+)</name>
        <dbReference type="ChEBI" id="CHEBI:29105"/>
    </cofactor>
</comment>
<protein>
    <submittedName>
        <fullName evidence="7">M20/M25/M40 family metallo-hydrolase</fullName>
    </submittedName>
</protein>
<reference evidence="8" key="1">
    <citation type="journal article" date="2019" name="Int. J. Syst. Evol. Microbiol.">
        <title>The Global Catalogue of Microorganisms (GCM) 10K type strain sequencing project: providing services to taxonomists for standard genome sequencing and annotation.</title>
        <authorList>
            <consortium name="The Broad Institute Genomics Platform"/>
            <consortium name="The Broad Institute Genome Sequencing Center for Infectious Disease"/>
            <person name="Wu L."/>
            <person name="Ma J."/>
        </authorList>
    </citation>
    <scope>NUCLEOTIDE SEQUENCE [LARGE SCALE GENOMIC DNA]</scope>
    <source>
        <strain evidence="8">JCM 17442</strain>
    </source>
</reference>
<evidence type="ECO:0000259" key="6">
    <source>
        <dbReference type="Pfam" id="PF07687"/>
    </source>
</evidence>
<sequence length="449" mass="47179">MTSAAVPDDQATTDTVELLRDLIRNACVNDGSPDSGQEHRSVATLERFFQGSSLTWEIVEPHPGRTSLVARHRGTDPEAPALLLLGHLDVVPVARGWQHDPFAAELVDGVVWGRGALDMLHLTAAYATVIRELAATGTRLRGDLVFAAVADEEAGGGFGARWLAENRPELVRADGVLSESGGVPLSVDSEVRGVTVTVGEKGISTRRLAVSGHPGHASTPWGSSNAVVTAAQAVGRIVEHPVPPVIDELWPQYVGALGVDHDLAAALTDPARIDGALGSLGRLAGLAHAVTHTTISPDVIRGGDAINVIPAHAEVELDIRTLPGVSPDDVDRHLVEALGPLADRVEISRISDNPAARSTSDTALFRALGEAVSAAYPQAHAIPVIAPGGSDSRYFRSQGIPAYGFGLLSPGWNHADVRRLLHSTDERVDVASVALVTSALRRIVRSVLG</sequence>
<evidence type="ECO:0000313" key="7">
    <source>
        <dbReference type="EMBL" id="GAA4264813.1"/>
    </source>
</evidence>
<comment type="caution">
    <text evidence="7">The sequence shown here is derived from an EMBL/GenBank/DDBJ whole genome shotgun (WGS) entry which is preliminary data.</text>
</comment>
<evidence type="ECO:0000256" key="1">
    <source>
        <dbReference type="ARBA" id="ARBA00001947"/>
    </source>
</evidence>
<keyword evidence="3" id="KW-0479">Metal-binding</keyword>
<dbReference type="InterPro" id="IPR001261">
    <property type="entry name" value="ArgE/DapE_CS"/>
</dbReference>
<evidence type="ECO:0000256" key="2">
    <source>
        <dbReference type="ARBA" id="ARBA00006247"/>
    </source>
</evidence>
<comment type="similarity">
    <text evidence="2">Belongs to the peptidase M20A family.</text>
</comment>
<evidence type="ECO:0000256" key="3">
    <source>
        <dbReference type="ARBA" id="ARBA00022723"/>
    </source>
</evidence>
<dbReference type="InterPro" id="IPR036264">
    <property type="entry name" value="Bact_exopeptidase_dim_dom"/>
</dbReference>
<dbReference type="SUPFAM" id="SSF55031">
    <property type="entry name" value="Bacterial exopeptidase dimerisation domain"/>
    <property type="match status" value="1"/>
</dbReference>
<dbReference type="InterPro" id="IPR011650">
    <property type="entry name" value="Peptidase_M20_dimer"/>
</dbReference>
<dbReference type="Pfam" id="PF01546">
    <property type="entry name" value="Peptidase_M20"/>
    <property type="match status" value="1"/>
</dbReference>
<dbReference type="PROSITE" id="PS00758">
    <property type="entry name" value="ARGE_DAPE_CPG2_1"/>
    <property type="match status" value="1"/>
</dbReference>
<dbReference type="Gene3D" id="3.40.630.10">
    <property type="entry name" value="Zn peptidases"/>
    <property type="match status" value="1"/>
</dbReference>